<protein>
    <submittedName>
        <fullName evidence="8">MFS general substrate transporter</fullName>
    </submittedName>
</protein>
<dbReference type="PANTHER" id="PTHR23504">
    <property type="entry name" value="MAJOR FACILITATOR SUPERFAMILY DOMAIN-CONTAINING PROTEIN 10"/>
    <property type="match status" value="1"/>
</dbReference>
<sequence>MEDLKVTDKKSEIGYYSGVVDSLFAVCQLFTILQWGRLSDRIGRKPVILLGLIGVAVSTFSFGLAKTFWWAVISRALAGALSGNTAVVQSVVGEITDETNQALAFPLTGISWSLGCIIGPMIGGNFVNPEKYYPETFGKIEILRTYPYLLPCLLSAVLTMCSIIVGAVFLKESLPSKVRLDTSLPSPISASRNEKPPPPKAELPIRAIFNSPSIKPVFRNYFLLSISAASFDVVFILLAYSPLSLGGLARSPDEIGYALAFSGLVGSFVTLLVFPFLQKRFNSVKLYRVLMLLWPVLFAILPFLSVLARWSATPEALAAMQESMNVAIEASSEGLGEVGMMPTITYPGGTLLWIGIAVALAVLRLGHMCFTLNTILIRNAAPSSEALGSTFGLAQTVACVARAGSPAFVSTLFALSKKYNLMQGNMVWVVMFVIAVAGFVSTLYIREGPVERSYKSQEANEECEMRML</sequence>
<evidence type="ECO:0000256" key="5">
    <source>
        <dbReference type="ARBA" id="ARBA00023136"/>
    </source>
</evidence>
<gene>
    <name evidence="8" type="ORF">SCHPADRAFT_914187</name>
</gene>
<dbReference type="AlphaFoldDB" id="A0A0H2RVR6"/>
<feature type="transmembrane region" description="Helical" evidence="6">
    <location>
        <begin position="148"/>
        <end position="170"/>
    </location>
</feature>
<feature type="transmembrane region" description="Helical" evidence="6">
    <location>
        <begin position="221"/>
        <end position="243"/>
    </location>
</feature>
<keyword evidence="3 6" id="KW-0812">Transmembrane</keyword>
<proteinExistence type="predicted"/>
<name>A0A0H2RVR6_9AGAM</name>
<feature type="transmembrane region" description="Helical" evidence="6">
    <location>
        <begin position="47"/>
        <end position="72"/>
    </location>
</feature>
<evidence type="ECO:0000256" key="1">
    <source>
        <dbReference type="ARBA" id="ARBA00004141"/>
    </source>
</evidence>
<dbReference type="GO" id="GO:0022857">
    <property type="term" value="F:transmembrane transporter activity"/>
    <property type="evidence" value="ECO:0007669"/>
    <property type="project" value="InterPro"/>
</dbReference>
<evidence type="ECO:0000259" key="7">
    <source>
        <dbReference type="PROSITE" id="PS50850"/>
    </source>
</evidence>
<evidence type="ECO:0000256" key="2">
    <source>
        <dbReference type="ARBA" id="ARBA00022448"/>
    </source>
</evidence>
<dbReference type="InterPro" id="IPR020846">
    <property type="entry name" value="MFS_dom"/>
</dbReference>
<keyword evidence="4 6" id="KW-1133">Transmembrane helix</keyword>
<dbReference type="InParanoid" id="A0A0H2RVR6"/>
<keyword evidence="2" id="KW-0813">Transport</keyword>
<dbReference type="Pfam" id="PF07690">
    <property type="entry name" value="MFS_1"/>
    <property type="match status" value="1"/>
</dbReference>
<dbReference type="Gene3D" id="1.20.1250.20">
    <property type="entry name" value="MFS general substrate transporter like domains"/>
    <property type="match status" value="1"/>
</dbReference>
<evidence type="ECO:0000256" key="4">
    <source>
        <dbReference type="ARBA" id="ARBA00022989"/>
    </source>
</evidence>
<feature type="domain" description="Major facilitator superfamily (MFS) profile" evidence="7">
    <location>
        <begin position="1"/>
        <end position="450"/>
    </location>
</feature>
<dbReference type="CDD" id="cd17330">
    <property type="entry name" value="MFS_SLC46_TetA_like"/>
    <property type="match status" value="1"/>
</dbReference>
<evidence type="ECO:0000256" key="6">
    <source>
        <dbReference type="SAM" id="Phobius"/>
    </source>
</evidence>
<dbReference type="Proteomes" id="UP000053477">
    <property type="component" value="Unassembled WGS sequence"/>
</dbReference>
<dbReference type="EMBL" id="KQ085920">
    <property type="protein sequence ID" value="KLO16145.1"/>
    <property type="molecule type" value="Genomic_DNA"/>
</dbReference>
<comment type="subcellular location">
    <subcellularLocation>
        <location evidence="1">Membrane</location>
        <topology evidence="1">Multi-pass membrane protein</topology>
    </subcellularLocation>
</comment>
<keyword evidence="5 6" id="KW-0472">Membrane</keyword>
<dbReference type="InterPro" id="IPR001958">
    <property type="entry name" value="Tet-R_TetA/multi-R_MdtG-like"/>
</dbReference>
<dbReference type="PRINTS" id="PR01035">
    <property type="entry name" value="TCRTETA"/>
</dbReference>
<feature type="transmembrane region" description="Helical" evidence="6">
    <location>
        <begin position="344"/>
        <end position="365"/>
    </location>
</feature>
<dbReference type="PANTHER" id="PTHR23504:SF15">
    <property type="entry name" value="MAJOR FACILITATOR SUPERFAMILY (MFS) PROFILE DOMAIN-CONTAINING PROTEIN"/>
    <property type="match status" value="1"/>
</dbReference>
<accession>A0A0H2RVR6</accession>
<dbReference type="OrthoDB" id="419616at2759"/>
<feature type="transmembrane region" description="Helical" evidence="6">
    <location>
        <begin position="13"/>
        <end position="35"/>
    </location>
</feature>
<feature type="transmembrane region" description="Helical" evidence="6">
    <location>
        <begin position="255"/>
        <end position="277"/>
    </location>
</feature>
<evidence type="ECO:0000313" key="8">
    <source>
        <dbReference type="EMBL" id="KLO16145.1"/>
    </source>
</evidence>
<evidence type="ECO:0000256" key="3">
    <source>
        <dbReference type="ARBA" id="ARBA00022692"/>
    </source>
</evidence>
<dbReference type="GO" id="GO:0016020">
    <property type="term" value="C:membrane"/>
    <property type="evidence" value="ECO:0007669"/>
    <property type="project" value="UniProtKB-SubCell"/>
</dbReference>
<dbReference type="InterPro" id="IPR036259">
    <property type="entry name" value="MFS_trans_sf"/>
</dbReference>
<dbReference type="PROSITE" id="PS50850">
    <property type="entry name" value="MFS"/>
    <property type="match status" value="1"/>
</dbReference>
<organism evidence="8 9">
    <name type="scientific">Schizopora paradoxa</name>
    <dbReference type="NCBI Taxonomy" id="27342"/>
    <lineage>
        <taxon>Eukaryota</taxon>
        <taxon>Fungi</taxon>
        <taxon>Dikarya</taxon>
        <taxon>Basidiomycota</taxon>
        <taxon>Agaricomycotina</taxon>
        <taxon>Agaricomycetes</taxon>
        <taxon>Hymenochaetales</taxon>
        <taxon>Schizoporaceae</taxon>
        <taxon>Schizopora</taxon>
    </lineage>
</organism>
<keyword evidence="9" id="KW-1185">Reference proteome</keyword>
<reference evidence="8 9" key="1">
    <citation type="submission" date="2015-04" db="EMBL/GenBank/DDBJ databases">
        <title>Complete genome sequence of Schizopora paradoxa KUC8140, a cosmopolitan wood degrader in East Asia.</title>
        <authorList>
            <consortium name="DOE Joint Genome Institute"/>
            <person name="Min B."/>
            <person name="Park H."/>
            <person name="Jang Y."/>
            <person name="Kim J.-J."/>
            <person name="Kim K.H."/>
            <person name="Pangilinan J."/>
            <person name="Lipzen A."/>
            <person name="Riley R."/>
            <person name="Grigoriev I.V."/>
            <person name="Spatafora J.W."/>
            <person name="Choi I.-G."/>
        </authorList>
    </citation>
    <scope>NUCLEOTIDE SEQUENCE [LARGE SCALE GENOMIC DNA]</scope>
    <source>
        <strain evidence="8 9">KUC8140</strain>
    </source>
</reference>
<dbReference type="InterPro" id="IPR011701">
    <property type="entry name" value="MFS"/>
</dbReference>
<feature type="transmembrane region" description="Helical" evidence="6">
    <location>
        <begin position="289"/>
        <end position="310"/>
    </location>
</feature>
<feature type="transmembrane region" description="Helical" evidence="6">
    <location>
        <begin position="425"/>
        <end position="445"/>
    </location>
</feature>
<evidence type="ECO:0000313" key="9">
    <source>
        <dbReference type="Proteomes" id="UP000053477"/>
    </source>
</evidence>
<dbReference type="SUPFAM" id="SSF103473">
    <property type="entry name" value="MFS general substrate transporter"/>
    <property type="match status" value="1"/>
</dbReference>